<feature type="domain" description="CAAX prenyl protease 2/Lysostaphin resistance protein A-like" evidence="3">
    <location>
        <begin position="108"/>
        <end position="202"/>
    </location>
</feature>
<dbReference type="EMBL" id="FKLM01000011">
    <property type="protein sequence ID" value="SAY95228.1"/>
    <property type="molecule type" value="Genomic_DNA"/>
</dbReference>
<evidence type="ECO:0000313" key="6">
    <source>
        <dbReference type="EMBL" id="MDT2369507.1"/>
    </source>
</evidence>
<evidence type="ECO:0000259" key="3">
    <source>
        <dbReference type="Pfam" id="PF02517"/>
    </source>
</evidence>
<reference evidence="9 14" key="3">
    <citation type="submission" date="2017-12" db="EMBL/GenBank/DDBJ databases">
        <title>A pool of 800 enterococci isolated from chicken carcass rinse samples from New Zealand.</title>
        <authorList>
            <person name="Zhang J."/>
            <person name="Rogers L."/>
            <person name="Midwinter A."/>
            <person name="French N."/>
        </authorList>
    </citation>
    <scope>NUCLEOTIDE SEQUENCE [LARGE SCALE GENOMIC DNA]</scope>
    <source>
        <strain evidence="9 14">EN697</strain>
    </source>
</reference>
<evidence type="ECO:0000313" key="12">
    <source>
        <dbReference type="Proteomes" id="UP000191171"/>
    </source>
</evidence>
<name>A0A133CK19_ENTFC</name>
<reference evidence="4 15" key="5">
    <citation type="submission" date="2019-10" db="EMBL/GenBank/DDBJ databases">
        <title>Evolutionary dynamics of vancomycin-resistant Enterococcus faecium during gastrointestinal tract colonization and bloodstream infection in immunocompromised pediatric patients.</title>
        <authorList>
            <person name="Chilambi G.S."/>
            <person name="Nordstrom H.R."/>
            <person name="Evans D.R."/>
            <person name="Ferrolino J."/>
            <person name="Hayden R.T."/>
            <person name="Maron G.M."/>
            <person name="Vo A.N."/>
            <person name="Gilmore M.S."/>
            <person name="Wolf J."/>
            <person name="Rosch J.W."/>
            <person name="Van Tyne D."/>
        </authorList>
    </citation>
    <scope>NUCLEOTIDE SEQUENCE [LARGE SCALE GENOMIC DNA]</scope>
    <source>
        <strain evidence="4 15">VRECG27</strain>
    </source>
</reference>
<dbReference type="RefSeq" id="WP_002303626.1">
    <property type="nucleotide sequence ID" value="NZ_AP019394.1"/>
</dbReference>
<evidence type="ECO:0000313" key="7">
    <source>
        <dbReference type="EMBL" id="OOL83654.1"/>
    </source>
</evidence>
<dbReference type="EC" id="3.4.-.-" evidence="10"/>
<dbReference type="EMBL" id="MVGJ01000012">
    <property type="protein sequence ID" value="OOL83654.1"/>
    <property type="molecule type" value="Genomic_DNA"/>
</dbReference>
<feature type="transmembrane region" description="Helical" evidence="2">
    <location>
        <begin position="74"/>
        <end position="93"/>
    </location>
</feature>
<reference evidence="5" key="6">
    <citation type="journal article" date="2022" name="J. Anim. Sci.">
        <title>Whole genome sequence analyses-based assessment of virulence potential and antimicrobial susceptibilities and resistance of Enterococcus faecium strains isolated from commercial swine and cattle probiotic products.</title>
        <authorList>
            <person name="Shridhar P.B."/>
            <person name="Amachawadi R.G."/>
            <person name="Tokach M."/>
            <person name="Patel I."/>
            <person name="Gangiredla J."/>
            <person name="Mammel M."/>
            <person name="Nagaraja T.G."/>
        </authorList>
    </citation>
    <scope>NUCLEOTIDE SEQUENCE</scope>
    <source>
        <strain evidence="5">EF215</strain>
    </source>
</reference>
<feature type="transmembrane region" description="Helical" evidence="2">
    <location>
        <begin position="14"/>
        <end position="31"/>
    </location>
</feature>
<dbReference type="Proteomes" id="UP000249070">
    <property type="component" value="Unassembled WGS sequence"/>
</dbReference>
<dbReference type="EMBL" id="JAIFOC010000038">
    <property type="protein sequence ID" value="MBX4222267.1"/>
    <property type="molecule type" value="Genomic_DNA"/>
</dbReference>
<dbReference type="EMBL" id="PJVH01000013">
    <property type="protein sequence ID" value="RXU89507.1"/>
    <property type="molecule type" value="Genomic_DNA"/>
</dbReference>
<dbReference type="STRING" id="1352.AL014_15010"/>
<comment type="caution">
    <text evidence="5">The sequence shown here is derived from an EMBL/GenBank/DDBJ whole genome shotgun (WGS) entry which is preliminary data.</text>
</comment>
<gene>
    <name evidence="7" type="ORF">B1P95_02895</name>
    <name evidence="9" type="ORF">CYQ77_05465</name>
    <name evidence="8" type="ORF">DKP91_07475</name>
    <name evidence="10" type="ORF">DTPHA_600991</name>
    <name evidence="4" type="ORF">GBM73_12650</name>
    <name evidence="5" type="ORF">KYX88_05330</name>
    <name evidence="6" type="ORF">P6Z85_04950</name>
</gene>
<reference evidence="7 12" key="2">
    <citation type="submission" date="2017-02" db="EMBL/GenBank/DDBJ databases">
        <title>Clonality and virulence of isolates of VRE in Hematopoietic Stem Cell Transplanted (HSCT) patients.</title>
        <authorList>
            <person name="Marchi A.P."/>
            <person name="Martins R.C."/>
            <person name="Marie S.K."/>
            <person name="Levin A.S."/>
            <person name="Costa S.F."/>
        </authorList>
    </citation>
    <scope>NUCLEOTIDE SEQUENCE [LARGE SCALE GENOMIC DNA]</scope>
    <source>
        <strain evidence="7 12">LIM1759</strain>
    </source>
</reference>
<dbReference type="EMBL" id="JARPTX010000012">
    <property type="protein sequence ID" value="MDT2369507.1"/>
    <property type="molecule type" value="Genomic_DNA"/>
</dbReference>
<evidence type="ECO:0000256" key="1">
    <source>
        <dbReference type="ARBA" id="ARBA00009067"/>
    </source>
</evidence>
<evidence type="ECO:0000313" key="9">
    <source>
        <dbReference type="EMBL" id="RXU89507.1"/>
    </source>
</evidence>
<dbReference type="Proteomes" id="UP000191171">
    <property type="component" value="Unassembled WGS sequence"/>
</dbReference>
<keyword evidence="2" id="KW-0472">Membrane</keyword>
<dbReference type="AlphaFoldDB" id="A0A133CK19"/>
<dbReference type="OMA" id="HITYDWI"/>
<keyword evidence="5" id="KW-0378">Hydrolase</keyword>
<evidence type="ECO:0000256" key="2">
    <source>
        <dbReference type="SAM" id="Phobius"/>
    </source>
</evidence>
<sequence length="212" mass="23287">MNNILGKKIELKKGILGTIVVVLGLLGLLFAPSIISIFSLTITGFIAFTLVFGKKDTKKMFSKPVAPVKNIAKYFFINVVISAAVSVFLQQILKWGLTGNPINEAFSPLLFIILPIMILGEELFSVYFLAIFSSKFSIPVASFLSAIIFGFIHYSTYDNGNILHTVAHILLIQGVARLLFNQAAIKSNSIITSWAVHVIFDFTAILLVVLFS</sequence>
<dbReference type="EMBL" id="WEFP01000001">
    <property type="protein sequence ID" value="KAB7578087.1"/>
    <property type="molecule type" value="Genomic_DNA"/>
</dbReference>
<keyword evidence="2" id="KW-0812">Transmembrane</keyword>
<evidence type="ECO:0000313" key="10">
    <source>
        <dbReference type="EMBL" id="SAY95228.1"/>
    </source>
</evidence>
<evidence type="ECO:0000313" key="11">
    <source>
        <dbReference type="Proteomes" id="UP000183509"/>
    </source>
</evidence>
<dbReference type="Proteomes" id="UP000183509">
    <property type="component" value="Unassembled WGS sequence"/>
</dbReference>
<evidence type="ECO:0000313" key="14">
    <source>
        <dbReference type="Proteomes" id="UP000289562"/>
    </source>
</evidence>
<dbReference type="Proteomes" id="UP001260956">
    <property type="component" value="Unassembled WGS sequence"/>
</dbReference>
<dbReference type="EMBL" id="QHGU01000029">
    <property type="protein sequence ID" value="PZM55815.1"/>
    <property type="molecule type" value="Genomic_DNA"/>
</dbReference>
<reference evidence="10 11" key="1">
    <citation type="submission" date="2016-04" db="EMBL/GenBank/DDBJ databases">
        <authorList>
            <person name="Millard A."/>
        </authorList>
    </citation>
    <scope>NUCLEOTIDE SEQUENCE [LARGE SCALE GENOMIC DNA]</scope>
    <source>
        <strain evidence="10">Isolate 22</strain>
    </source>
</reference>
<evidence type="ECO:0000313" key="5">
    <source>
        <dbReference type="EMBL" id="MBX4222267.1"/>
    </source>
</evidence>
<evidence type="ECO:0000313" key="13">
    <source>
        <dbReference type="Proteomes" id="UP000249070"/>
    </source>
</evidence>
<organism evidence="5 16">
    <name type="scientific">Enterococcus faecium</name>
    <name type="common">Streptococcus faecium</name>
    <dbReference type="NCBI Taxonomy" id="1352"/>
    <lineage>
        <taxon>Bacteria</taxon>
        <taxon>Bacillati</taxon>
        <taxon>Bacillota</taxon>
        <taxon>Bacilli</taxon>
        <taxon>Lactobacillales</taxon>
        <taxon>Enterococcaceae</taxon>
        <taxon>Enterococcus</taxon>
    </lineage>
</organism>
<comment type="similarity">
    <text evidence="1">Belongs to the UPF0177 family.</text>
</comment>
<dbReference type="Pfam" id="PF02517">
    <property type="entry name" value="Rce1-like"/>
    <property type="match status" value="1"/>
</dbReference>
<keyword evidence="4" id="KW-0645">Protease</keyword>
<evidence type="ECO:0000313" key="8">
    <source>
        <dbReference type="EMBL" id="PZM55815.1"/>
    </source>
</evidence>
<dbReference type="GO" id="GO:0080120">
    <property type="term" value="P:CAAX-box protein maturation"/>
    <property type="evidence" value="ECO:0007669"/>
    <property type="project" value="UniProtKB-ARBA"/>
</dbReference>
<dbReference type="Proteomes" id="UP001139644">
    <property type="component" value="Unassembled WGS sequence"/>
</dbReference>
<evidence type="ECO:0000313" key="16">
    <source>
        <dbReference type="Proteomes" id="UP001139644"/>
    </source>
</evidence>
<dbReference type="InterPro" id="IPR003675">
    <property type="entry name" value="Rce1/LyrA-like_dom"/>
</dbReference>
<feature type="transmembrane region" description="Helical" evidence="2">
    <location>
        <begin position="136"/>
        <end position="156"/>
    </location>
</feature>
<feature type="transmembrane region" description="Helical" evidence="2">
    <location>
        <begin position="37"/>
        <end position="53"/>
    </location>
</feature>
<dbReference type="GO" id="GO:0006508">
    <property type="term" value="P:proteolysis"/>
    <property type="evidence" value="ECO:0007669"/>
    <property type="project" value="UniProtKB-KW"/>
</dbReference>
<accession>A0A133CK19</accession>
<evidence type="ECO:0000313" key="4">
    <source>
        <dbReference type="EMBL" id="KAB7578087.1"/>
    </source>
</evidence>
<feature type="transmembrane region" description="Helical" evidence="2">
    <location>
        <begin position="192"/>
        <end position="211"/>
    </location>
</feature>
<dbReference type="GO" id="GO:0008237">
    <property type="term" value="F:metallopeptidase activity"/>
    <property type="evidence" value="ECO:0007669"/>
    <property type="project" value="UniProtKB-KW"/>
</dbReference>
<dbReference type="GO" id="GO:0004175">
    <property type="term" value="F:endopeptidase activity"/>
    <property type="evidence" value="ECO:0007669"/>
    <property type="project" value="UniProtKB-ARBA"/>
</dbReference>
<dbReference type="Proteomes" id="UP000289562">
    <property type="component" value="Unassembled WGS sequence"/>
</dbReference>
<feature type="transmembrane region" description="Helical" evidence="2">
    <location>
        <begin position="105"/>
        <end position="129"/>
    </location>
</feature>
<dbReference type="EC" id="3.4.24.-" evidence="5"/>
<keyword evidence="2" id="KW-1133">Transmembrane helix</keyword>
<keyword evidence="5" id="KW-0482">Metalloprotease</keyword>
<dbReference type="Proteomes" id="UP000469871">
    <property type="component" value="Unassembled WGS sequence"/>
</dbReference>
<protein>
    <submittedName>
        <fullName evidence="10">CAAX amino terminal protease family protein</fullName>
        <ecNumber evidence="10">3.4.-.-</ecNumber>
    </submittedName>
    <submittedName>
        <fullName evidence="7">CAAX protease family protein</fullName>
    </submittedName>
    <submittedName>
        <fullName evidence="5">CPBP family intramembrane metalloprotease</fullName>
        <ecNumber evidence="5">3.4.24.-</ecNumber>
    </submittedName>
</protein>
<evidence type="ECO:0000313" key="15">
    <source>
        <dbReference type="Proteomes" id="UP000469871"/>
    </source>
</evidence>
<proteinExistence type="inferred from homology"/>
<reference evidence="8 13" key="4">
    <citation type="submission" date="2018-05" db="EMBL/GenBank/DDBJ databases">
        <title>Vancomycin-resistant Enterococcus faecium strain from Chelyabinsk, Russia.</title>
        <authorList>
            <person name="Gostev V."/>
            <person name="Goncharov A."/>
            <person name="Kolodzhieva V."/>
            <person name="Suvorov A."/>
            <person name="Sidorenko S."/>
            <person name="Zueva L."/>
        </authorList>
    </citation>
    <scope>NUCLEOTIDE SEQUENCE [LARGE SCALE GENOMIC DNA]</scope>
    <source>
        <strain evidence="8 13">20</strain>
    </source>
</reference>
<reference evidence="6" key="7">
    <citation type="submission" date="2023-03" db="EMBL/GenBank/DDBJ databases">
        <authorList>
            <person name="Shen W."/>
            <person name="Cai J."/>
        </authorList>
    </citation>
    <scope>NUCLEOTIDE SEQUENCE</scope>
    <source>
        <strain evidence="6">B1010-2</strain>
    </source>
</reference>